<evidence type="ECO:0000256" key="4">
    <source>
        <dbReference type="ARBA" id="ARBA00022679"/>
    </source>
</evidence>
<evidence type="ECO:0000256" key="3">
    <source>
        <dbReference type="ARBA" id="ARBA00022576"/>
    </source>
</evidence>
<dbReference type="Gene3D" id="3.90.1150.10">
    <property type="entry name" value="Aspartate Aminotransferase, domain 1"/>
    <property type="match status" value="1"/>
</dbReference>
<feature type="domain" description="Aminotransferase class I/classII large" evidence="7">
    <location>
        <begin position="6"/>
        <end position="362"/>
    </location>
</feature>
<dbReference type="STRING" id="1658765.Msub_10521"/>
<comment type="caution">
    <text evidence="8">The sequence shown here is derived from an EMBL/GenBank/DDBJ whole genome shotgun (WGS) entry which is preliminary data.</text>
</comment>
<dbReference type="InterPro" id="IPR015422">
    <property type="entry name" value="PyrdxlP-dep_Trfase_small"/>
</dbReference>
<dbReference type="AlphaFoldDB" id="A0A0J7J747"/>
<dbReference type="InterPro" id="IPR015424">
    <property type="entry name" value="PyrdxlP-dep_Trfase"/>
</dbReference>
<comment type="similarity">
    <text evidence="2 6">Belongs to the class-I pyridoxal-phosphate-dependent aminotransferase family.</text>
</comment>
<reference evidence="8 9" key="1">
    <citation type="submission" date="2015-06" db="EMBL/GenBank/DDBJ databases">
        <title>Marinobacter subterrani, a genetically tractable neutrophilic iron-oxidizing strain isolated from the Soudan Iron Mine.</title>
        <authorList>
            <person name="Bonis B.M."/>
            <person name="Gralnick J.A."/>
        </authorList>
    </citation>
    <scope>NUCLEOTIDE SEQUENCE [LARGE SCALE GENOMIC DNA]</scope>
    <source>
        <strain evidence="8 9">JG233</strain>
    </source>
</reference>
<dbReference type="Gene3D" id="3.40.640.10">
    <property type="entry name" value="Type I PLP-dependent aspartate aminotransferase-like (Major domain)"/>
    <property type="match status" value="1"/>
</dbReference>
<accession>A0A0J7J747</accession>
<dbReference type="CDD" id="cd00609">
    <property type="entry name" value="AAT_like"/>
    <property type="match status" value="1"/>
</dbReference>
<evidence type="ECO:0000313" key="9">
    <source>
        <dbReference type="Proteomes" id="UP000036102"/>
    </source>
</evidence>
<evidence type="ECO:0000256" key="5">
    <source>
        <dbReference type="ARBA" id="ARBA00022898"/>
    </source>
</evidence>
<keyword evidence="9" id="KW-1185">Reference proteome</keyword>
<evidence type="ECO:0000256" key="1">
    <source>
        <dbReference type="ARBA" id="ARBA00001933"/>
    </source>
</evidence>
<dbReference type="PROSITE" id="PS00105">
    <property type="entry name" value="AA_TRANSFER_CLASS_1"/>
    <property type="match status" value="1"/>
</dbReference>
<sequence>MEKGQDILRLDAGEPDFDTPKPIIDAAKKALDDGFTRYTPIGGLPSLKEAIRQKLRRDNNLYYDSDEILHTCGAKQALFNACMTLLNPTDEIVIPTPNWGTYPSLAIMAWARMVEAPTRYEDRFILQPEVLEACLTEQTRIVILNTPNNPTGQVYSREELSALGNVLLKYPDVFILSDDIYEHLNYTDEPYANILNVCPSLKNRTVLINGVSKAYAMTGWRVGFAAGPVDLITEMEKFQGQSTSHTAAVAQKAAEAAFNGGLDDVHNMVKVFRERANLVAEGLSRIDKIDFHPAQGGFYCLPNFERVIESLDGVEDDQQLGDWLLEELGIAMVPGSAFNAPGHMRLSFAADNKTLEKGLDRLHKAFG</sequence>
<evidence type="ECO:0000256" key="2">
    <source>
        <dbReference type="ARBA" id="ARBA00007441"/>
    </source>
</evidence>
<dbReference type="EMBL" id="LFBU01000001">
    <property type="protein sequence ID" value="KMQ74338.1"/>
    <property type="molecule type" value="Genomic_DNA"/>
</dbReference>
<proteinExistence type="inferred from homology"/>
<dbReference type="PANTHER" id="PTHR46383:SF1">
    <property type="entry name" value="ASPARTATE AMINOTRANSFERASE"/>
    <property type="match status" value="1"/>
</dbReference>
<dbReference type="SUPFAM" id="SSF53383">
    <property type="entry name" value="PLP-dependent transferases"/>
    <property type="match status" value="1"/>
</dbReference>
<dbReference type="Proteomes" id="UP000036102">
    <property type="component" value="Unassembled WGS sequence"/>
</dbReference>
<comment type="cofactor">
    <cofactor evidence="1 6">
        <name>pyridoxal 5'-phosphate</name>
        <dbReference type="ChEBI" id="CHEBI:597326"/>
    </cofactor>
</comment>
<dbReference type="FunFam" id="3.40.640.10:FF:000033">
    <property type="entry name" value="Aspartate aminotransferase"/>
    <property type="match status" value="1"/>
</dbReference>
<evidence type="ECO:0000313" key="8">
    <source>
        <dbReference type="EMBL" id="KMQ74338.1"/>
    </source>
</evidence>
<gene>
    <name evidence="8" type="ORF">Msub_10521</name>
</gene>
<organism evidence="8 9">
    <name type="scientific">Marinobacter subterrani</name>
    <dbReference type="NCBI Taxonomy" id="1658765"/>
    <lineage>
        <taxon>Bacteria</taxon>
        <taxon>Pseudomonadati</taxon>
        <taxon>Pseudomonadota</taxon>
        <taxon>Gammaproteobacteria</taxon>
        <taxon>Pseudomonadales</taxon>
        <taxon>Marinobacteraceae</taxon>
        <taxon>Marinobacter</taxon>
    </lineage>
</organism>
<dbReference type="InterPro" id="IPR015421">
    <property type="entry name" value="PyrdxlP-dep_Trfase_major"/>
</dbReference>
<dbReference type="PANTHER" id="PTHR46383">
    <property type="entry name" value="ASPARTATE AMINOTRANSFERASE"/>
    <property type="match status" value="1"/>
</dbReference>
<dbReference type="InterPro" id="IPR050596">
    <property type="entry name" value="AspAT/PAT-like"/>
</dbReference>
<evidence type="ECO:0000256" key="6">
    <source>
        <dbReference type="RuleBase" id="RU000481"/>
    </source>
</evidence>
<dbReference type="PATRIC" id="fig|1658765.3.peg.512"/>
<name>A0A0J7J747_9GAMM</name>
<evidence type="ECO:0000259" key="7">
    <source>
        <dbReference type="Pfam" id="PF00155"/>
    </source>
</evidence>
<dbReference type="GO" id="GO:0030170">
    <property type="term" value="F:pyridoxal phosphate binding"/>
    <property type="evidence" value="ECO:0007669"/>
    <property type="project" value="InterPro"/>
</dbReference>
<keyword evidence="5" id="KW-0663">Pyridoxal phosphate</keyword>
<protein>
    <recommendedName>
        <fullName evidence="6">Aminotransferase</fullName>
        <ecNumber evidence="6">2.6.1.-</ecNumber>
    </recommendedName>
</protein>
<dbReference type="EC" id="2.6.1.-" evidence="6"/>
<keyword evidence="3 6" id="KW-0032">Aminotransferase</keyword>
<keyword evidence="4 6" id="KW-0808">Transferase</keyword>
<dbReference type="GO" id="GO:0008483">
    <property type="term" value="F:transaminase activity"/>
    <property type="evidence" value="ECO:0007669"/>
    <property type="project" value="UniProtKB-KW"/>
</dbReference>
<dbReference type="InterPro" id="IPR004839">
    <property type="entry name" value="Aminotransferase_I/II_large"/>
</dbReference>
<dbReference type="Pfam" id="PF00155">
    <property type="entry name" value="Aminotran_1_2"/>
    <property type="match status" value="1"/>
</dbReference>
<dbReference type="InterPro" id="IPR004838">
    <property type="entry name" value="NHTrfase_class1_PyrdxlP-BS"/>
</dbReference>
<dbReference type="GO" id="GO:0006520">
    <property type="term" value="P:amino acid metabolic process"/>
    <property type="evidence" value="ECO:0007669"/>
    <property type="project" value="InterPro"/>
</dbReference>